<dbReference type="InterPro" id="IPR037482">
    <property type="entry name" value="ST1585_MBL-fold"/>
</dbReference>
<dbReference type="EMBL" id="QUAC01000107">
    <property type="protein sequence ID" value="REK89813.1"/>
    <property type="molecule type" value="Genomic_DNA"/>
</dbReference>
<accession>A0A371Q602</accession>
<dbReference type="OrthoDB" id="2971563at2"/>
<evidence type="ECO:0000313" key="2">
    <source>
        <dbReference type="EMBL" id="REK89813.1"/>
    </source>
</evidence>
<dbReference type="InterPro" id="IPR050855">
    <property type="entry name" value="NDM-1-like"/>
</dbReference>
<dbReference type="InterPro" id="IPR001279">
    <property type="entry name" value="Metallo-B-lactamas"/>
</dbReference>
<dbReference type="SUPFAM" id="SSF56281">
    <property type="entry name" value="Metallo-hydrolase/oxidoreductase"/>
    <property type="match status" value="1"/>
</dbReference>
<feature type="domain" description="Metallo-beta-lactamase" evidence="1">
    <location>
        <begin position="27"/>
        <end position="226"/>
    </location>
</feature>
<dbReference type="Pfam" id="PF00753">
    <property type="entry name" value="Lactamase_B"/>
    <property type="match status" value="1"/>
</dbReference>
<keyword evidence="2" id="KW-0378">Hydrolase</keyword>
<dbReference type="Proteomes" id="UP000262477">
    <property type="component" value="Unassembled WGS sequence"/>
</dbReference>
<evidence type="ECO:0000259" key="1">
    <source>
        <dbReference type="SMART" id="SM00849"/>
    </source>
</evidence>
<comment type="caution">
    <text evidence="2">The sequence shown here is derived from an EMBL/GenBank/DDBJ whole genome shotgun (WGS) entry which is preliminary data.</text>
</comment>
<sequence>MSTPPAGCVSLGDGVLVADSTMAGYPGMNGVFLIPGARPALIETGTALSVARTRAALDAFGLAPGDLGWIIVTHVHLDHAGGAGALSRAFPAAKVVVHPFGARHLADPARLEASARRVHGALLDRVYGSMTPVDGARIQAAEDGARIDLGDRELRILHTPGHAPHHLVVLDAGTGVLFTGDAAGVRVDGMRSARPACPPPHFDRDAAVASMRRMAELRPARIVLTHFGDPGDPAAFLADAEDRLQRWCTVAERSADDGLEAELLRRFAAEEGMPADDPERFAVMGGFESNAAGLRHWLRTRNEERE</sequence>
<dbReference type="PANTHER" id="PTHR42951:SF4">
    <property type="entry name" value="ACYL-COENZYME A THIOESTERASE MBLAC2"/>
    <property type="match status" value="1"/>
</dbReference>
<protein>
    <submittedName>
        <fullName evidence="2">MBL fold metallo-hydrolase</fullName>
    </submittedName>
</protein>
<reference evidence="2 3" key="1">
    <citation type="submission" date="2018-08" db="EMBL/GenBank/DDBJ databases">
        <title>Streptomyces NEAU-D10 sp. nov., a novel Actinomycete isolated from soil.</title>
        <authorList>
            <person name="Jin L."/>
        </authorList>
    </citation>
    <scope>NUCLEOTIDE SEQUENCE [LARGE SCALE GENOMIC DNA]</scope>
    <source>
        <strain evidence="2 3">NEAU-D10</strain>
    </source>
</reference>
<proteinExistence type="predicted"/>
<evidence type="ECO:0000313" key="3">
    <source>
        <dbReference type="Proteomes" id="UP000262477"/>
    </source>
</evidence>
<name>A0A371Q602_STRIH</name>
<dbReference type="InterPro" id="IPR036866">
    <property type="entry name" value="RibonucZ/Hydroxyglut_hydro"/>
</dbReference>
<organism evidence="2 3">
    <name type="scientific">Streptomyces inhibens</name>
    <dbReference type="NCBI Taxonomy" id="2293571"/>
    <lineage>
        <taxon>Bacteria</taxon>
        <taxon>Bacillati</taxon>
        <taxon>Actinomycetota</taxon>
        <taxon>Actinomycetes</taxon>
        <taxon>Kitasatosporales</taxon>
        <taxon>Streptomycetaceae</taxon>
        <taxon>Streptomyces</taxon>
    </lineage>
</organism>
<dbReference type="SMART" id="SM00849">
    <property type="entry name" value="Lactamase_B"/>
    <property type="match status" value="1"/>
</dbReference>
<dbReference type="RefSeq" id="WP_128507035.1">
    <property type="nucleotide sequence ID" value="NZ_QUAC01000107.1"/>
</dbReference>
<dbReference type="CDD" id="cd07726">
    <property type="entry name" value="ST1585-like_MBL-fold"/>
    <property type="match status" value="1"/>
</dbReference>
<dbReference type="AlphaFoldDB" id="A0A371Q602"/>
<dbReference type="Gene3D" id="3.60.15.10">
    <property type="entry name" value="Ribonuclease Z/Hydroxyacylglutathione hydrolase-like"/>
    <property type="match status" value="1"/>
</dbReference>
<gene>
    <name evidence="2" type="ORF">DY245_13555</name>
</gene>
<dbReference type="PANTHER" id="PTHR42951">
    <property type="entry name" value="METALLO-BETA-LACTAMASE DOMAIN-CONTAINING"/>
    <property type="match status" value="1"/>
</dbReference>
<keyword evidence="3" id="KW-1185">Reference proteome</keyword>
<dbReference type="GO" id="GO:0016787">
    <property type="term" value="F:hydrolase activity"/>
    <property type="evidence" value="ECO:0007669"/>
    <property type="project" value="UniProtKB-KW"/>
</dbReference>